<name>A0A6C0JVN4_9ZZZZ</name>
<protein>
    <submittedName>
        <fullName evidence="1">Uncharacterized protein</fullName>
    </submittedName>
</protein>
<proteinExistence type="predicted"/>
<reference evidence="1" key="1">
    <citation type="journal article" date="2020" name="Nature">
        <title>Giant virus diversity and host interactions through global metagenomics.</title>
        <authorList>
            <person name="Schulz F."/>
            <person name="Roux S."/>
            <person name="Paez-Espino D."/>
            <person name="Jungbluth S."/>
            <person name="Walsh D.A."/>
            <person name="Denef V.J."/>
            <person name="McMahon K.D."/>
            <person name="Konstantinidis K.T."/>
            <person name="Eloe-Fadrosh E.A."/>
            <person name="Kyrpides N.C."/>
            <person name="Woyke T."/>
        </authorList>
    </citation>
    <scope>NUCLEOTIDE SEQUENCE</scope>
    <source>
        <strain evidence="1">GVMAG-S-1064190-84</strain>
    </source>
</reference>
<organism evidence="1">
    <name type="scientific">viral metagenome</name>
    <dbReference type="NCBI Taxonomy" id="1070528"/>
    <lineage>
        <taxon>unclassified sequences</taxon>
        <taxon>metagenomes</taxon>
        <taxon>organismal metagenomes</taxon>
    </lineage>
</organism>
<accession>A0A6C0JVN4</accession>
<sequence>MFGFVGHKKSSDYVLIDDEFSNPKEYEEVPLNIDMFHLQEIIRNTNAYISKKIDDCTYIIETSDIKQYKHYTGRDQIVKAMFMVVRNHGYAYGFAVTAEVELENAKVRAVRTQPLSIDSPSNISAYVSDGKAENFTKYELIKEKGQISKGEFDSVKNKFN</sequence>
<evidence type="ECO:0000313" key="1">
    <source>
        <dbReference type="EMBL" id="QHU08981.1"/>
    </source>
</evidence>
<dbReference type="EMBL" id="MN740700">
    <property type="protein sequence ID" value="QHU08981.1"/>
    <property type="molecule type" value="Genomic_DNA"/>
</dbReference>
<dbReference type="AlphaFoldDB" id="A0A6C0JVN4"/>